<dbReference type="InterPro" id="IPR000835">
    <property type="entry name" value="HTH_MarR-typ"/>
</dbReference>
<dbReference type="SUPFAM" id="SSF46785">
    <property type="entry name" value="Winged helix' DNA-binding domain"/>
    <property type="match status" value="1"/>
</dbReference>
<dbReference type="InterPro" id="IPR039422">
    <property type="entry name" value="MarR/SlyA-like"/>
</dbReference>
<dbReference type="Gene3D" id="1.10.10.10">
    <property type="entry name" value="Winged helix-like DNA-binding domain superfamily/Winged helix DNA-binding domain"/>
    <property type="match status" value="1"/>
</dbReference>
<dbReference type="Pfam" id="PF01047">
    <property type="entry name" value="MarR"/>
    <property type="match status" value="1"/>
</dbReference>
<evidence type="ECO:0000256" key="3">
    <source>
        <dbReference type="ARBA" id="ARBA00023163"/>
    </source>
</evidence>
<dbReference type="InterPro" id="IPR036388">
    <property type="entry name" value="WH-like_DNA-bd_sf"/>
</dbReference>
<dbReference type="PANTHER" id="PTHR33164">
    <property type="entry name" value="TRANSCRIPTIONAL REGULATOR, MARR FAMILY"/>
    <property type="match status" value="1"/>
</dbReference>
<keyword evidence="3" id="KW-0804">Transcription</keyword>
<dbReference type="PANTHER" id="PTHR33164:SF64">
    <property type="entry name" value="TRANSCRIPTIONAL REGULATOR SLYA"/>
    <property type="match status" value="1"/>
</dbReference>
<evidence type="ECO:0000256" key="2">
    <source>
        <dbReference type="ARBA" id="ARBA00023125"/>
    </source>
</evidence>
<evidence type="ECO:0000313" key="6">
    <source>
        <dbReference type="Proteomes" id="UP001369082"/>
    </source>
</evidence>
<dbReference type="PROSITE" id="PS01117">
    <property type="entry name" value="HTH_MARR_1"/>
    <property type="match status" value="1"/>
</dbReference>
<accession>A0ABU9GPY9</accession>
<gene>
    <name evidence="5" type="primary">slyA</name>
    <name evidence="5" type="ORF">V6256_06940</name>
</gene>
<feature type="domain" description="HTH marR-type" evidence="4">
    <location>
        <begin position="10"/>
        <end position="146"/>
    </location>
</feature>
<dbReference type="Proteomes" id="UP001369082">
    <property type="component" value="Unassembled WGS sequence"/>
</dbReference>
<dbReference type="RefSeq" id="WP_341597351.1">
    <property type="nucleotide sequence ID" value="NZ_JBAKAZ010000020.1"/>
</dbReference>
<proteinExistence type="predicted"/>
<dbReference type="EMBL" id="JBAKAZ010000020">
    <property type="protein sequence ID" value="MEL0629340.1"/>
    <property type="molecule type" value="Genomic_DNA"/>
</dbReference>
<protein>
    <submittedName>
        <fullName evidence="5">Transcriptional regulator SlyA</fullName>
    </submittedName>
</protein>
<name>A0ABU9GPY9_9GAMM</name>
<evidence type="ECO:0000259" key="4">
    <source>
        <dbReference type="PROSITE" id="PS50995"/>
    </source>
</evidence>
<sequence>MSKDLERFKDLSLAEHFGRLYRLWRNVVDAELEPLGLTYPRWTALWKLLRLGGNISQKALANALEIELASLMRTLGQLEAQGLIERRPCTQDKRARMVVLTTAGSDLLAIIEAQIMKVRVELLAGISTDELIELERVLSIISKNVNKKLATINTSTTDLI</sequence>
<keyword evidence="6" id="KW-1185">Reference proteome</keyword>
<dbReference type="PRINTS" id="PR00598">
    <property type="entry name" value="HTHMARR"/>
</dbReference>
<keyword evidence="2" id="KW-0238">DNA-binding</keyword>
<keyword evidence="1" id="KW-0805">Transcription regulation</keyword>
<dbReference type="InterPro" id="IPR036390">
    <property type="entry name" value="WH_DNA-bd_sf"/>
</dbReference>
<dbReference type="NCBIfam" id="NF002926">
    <property type="entry name" value="PRK03573.1"/>
    <property type="match status" value="1"/>
</dbReference>
<organism evidence="5 6">
    <name type="scientific">Psychromonas aquatilis</name>
    <dbReference type="NCBI Taxonomy" id="2005072"/>
    <lineage>
        <taxon>Bacteria</taxon>
        <taxon>Pseudomonadati</taxon>
        <taxon>Pseudomonadota</taxon>
        <taxon>Gammaproteobacteria</taxon>
        <taxon>Alteromonadales</taxon>
        <taxon>Psychromonadaceae</taxon>
        <taxon>Psychromonas</taxon>
    </lineage>
</organism>
<dbReference type="PROSITE" id="PS50995">
    <property type="entry name" value="HTH_MARR_2"/>
    <property type="match status" value="1"/>
</dbReference>
<comment type="caution">
    <text evidence="5">The sequence shown here is derived from an EMBL/GenBank/DDBJ whole genome shotgun (WGS) entry which is preliminary data.</text>
</comment>
<dbReference type="InterPro" id="IPR023187">
    <property type="entry name" value="Tscrpt_reg_MarR-type_CS"/>
</dbReference>
<reference evidence="5 6" key="1">
    <citation type="submission" date="2024-02" db="EMBL/GenBank/DDBJ databases">
        <title>Bacteria isolated from the canopy kelp, Nereocystis luetkeana.</title>
        <authorList>
            <person name="Pfister C.A."/>
            <person name="Younker I.T."/>
            <person name="Light S.H."/>
        </authorList>
    </citation>
    <scope>NUCLEOTIDE SEQUENCE [LARGE SCALE GENOMIC DNA]</scope>
    <source>
        <strain evidence="5 6">TI.1.05</strain>
    </source>
</reference>
<dbReference type="SMART" id="SM00347">
    <property type="entry name" value="HTH_MARR"/>
    <property type="match status" value="1"/>
</dbReference>
<evidence type="ECO:0000313" key="5">
    <source>
        <dbReference type="EMBL" id="MEL0629340.1"/>
    </source>
</evidence>
<evidence type="ECO:0000256" key="1">
    <source>
        <dbReference type="ARBA" id="ARBA00023015"/>
    </source>
</evidence>